<accession>A0A6I2U1Q1</accession>
<proteinExistence type="predicted"/>
<sequence length="531" mass="60522">MKKLLLILTLILMGMNIHAQSDFISSSPVNEEDCFADLQGKGGILVLSELGDLAITINNVKAPQITPKGKRKDGLYVYEIVIDLKDNKTPKVEVNRRGEIYKTDFVVSLKADLMRAYKIEYVKMPIRMEDQTKSNNAILDEKLAEVEISTAIKDLQVVVSPKLNAKITKSVKKNDNSINITTIVIPLENINKAKQEVENLKAEHQKIFDYIDKNSSKATQADFDKEQMLRNQIDDAENALNTMMHIGVYANGTNREQIDLEPIGPRVKLCYGVLLLKQIEKVYVTECSAMMTEGARLYGLRQYDGARRNFVKALNAKDTPGDLIPSINTNILQCDTCLLYEKYALGSLVKMKQMRQAGEANQKDVVKYASGALEFLNVLNKYNPCDFYAERIEKLEKLIEDMPLDLKFTIAKWVNDYAGFYEDGKLGNVELWAYSGDDEPQIKMYQTDKKFLSMVNNHANDFKQLGESNDEGVIDIHLVRKDLPKGFFFRPVGYNDRIKIKYMGATEIMLQSECEYNKRQIRLKMYTRVGK</sequence>
<dbReference type="AlphaFoldDB" id="A0A6I2U1Q1"/>
<organism evidence="2 3">
    <name type="scientific">Segatella copri</name>
    <dbReference type="NCBI Taxonomy" id="165179"/>
    <lineage>
        <taxon>Bacteria</taxon>
        <taxon>Pseudomonadati</taxon>
        <taxon>Bacteroidota</taxon>
        <taxon>Bacteroidia</taxon>
        <taxon>Bacteroidales</taxon>
        <taxon>Prevotellaceae</taxon>
        <taxon>Segatella</taxon>
    </lineage>
</organism>
<reference evidence="2 3" key="1">
    <citation type="submission" date="2019-08" db="EMBL/GenBank/DDBJ databases">
        <title>In-depth cultivation of the pig gut microbiome towards novel bacterial diversity and tailored functional studies.</title>
        <authorList>
            <person name="Wylensek D."/>
            <person name="Hitch T.C.A."/>
            <person name="Clavel T."/>
        </authorList>
    </citation>
    <scope>NUCLEOTIDE SEQUENCE [LARGE SCALE GENOMIC DNA]</scope>
    <source>
        <strain evidence="2 3">LKV-178-WT-2C</strain>
    </source>
</reference>
<name>A0A6I2U1Q1_9BACT</name>
<gene>
    <name evidence="2" type="ORF">FYJ72_08085</name>
</gene>
<keyword evidence="1" id="KW-0732">Signal</keyword>
<dbReference type="Proteomes" id="UP000450161">
    <property type="component" value="Unassembled WGS sequence"/>
</dbReference>
<protein>
    <submittedName>
        <fullName evidence="2">Uncharacterized protein</fullName>
    </submittedName>
</protein>
<evidence type="ECO:0000313" key="3">
    <source>
        <dbReference type="Proteomes" id="UP000450161"/>
    </source>
</evidence>
<dbReference type="EMBL" id="VUNF01000013">
    <property type="protein sequence ID" value="MST77639.1"/>
    <property type="molecule type" value="Genomic_DNA"/>
</dbReference>
<feature type="chain" id="PRO_5026048350" evidence="1">
    <location>
        <begin position="20"/>
        <end position="531"/>
    </location>
</feature>
<evidence type="ECO:0000313" key="2">
    <source>
        <dbReference type="EMBL" id="MST77639.1"/>
    </source>
</evidence>
<dbReference type="RefSeq" id="WP_154481044.1">
    <property type="nucleotide sequence ID" value="NZ_VUNF01000013.1"/>
</dbReference>
<feature type="signal peptide" evidence="1">
    <location>
        <begin position="1"/>
        <end position="19"/>
    </location>
</feature>
<comment type="caution">
    <text evidence="2">The sequence shown here is derived from an EMBL/GenBank/DDBJ whole genome shotgun (WGS) entry which is preliminary data.</text>
</comment>
<evidence type="ECO:0000256" key="1">
    <source>
        <dbReference type="SAM" id="SignalP"/>
    </source>
</evidence>